<organism evidence="3 4">
    <name type="scientific">Nonomuraea ferruginea</name>
    <dbReference type="NCBI Taxonomy" id="46174"/>
    <lineage>
        <taxon>Bacteria</taxon>
        <taxon>Bacillati</taxon>
        <taxon>Actinomycetota</taxon>
        <taxon>Actinomycetes</taxon>
        <taxon>Streptosporangiales</taxon>
        <taxon>Streptosporangiaceae</taxon>
        <taxon>Nonomuraea</taxon>
    </lineage>
</organism>
<dbReference type="RefSeq" id="WP_187280983.1">
    <property type="nucleotide sequence ID" value="NZ_BAABFD010000018.1"/>
</dbReference>
<keyword evidence="2" id="KW-0812">Transmembrane</keyword>
<reference evidence="3 4" key="1">
    <citation type="submission" date="2022-11" db="EMBL/GenBank/DDBJ databases">
        <title>Nonomuraea corallina sp. nov., a new species of the genus Nonomuraea isolated from sea side sediment in Thai sea.</title>
        <authorList>
            <person name="Ngamcharungchit C."/>
            <person name="Matsumoto A."/>
            <person name="Suriyachadkun C."/>
            <person name="Panbangred W."/>
            <person name="Inahashi Y."/>
            <person name="Intra B."/>
        </authorList>
    </citation>
    <scope>NUCLEOTIDE SEQUENCE [LARGE SCALE GENOMIC DNA]</scope>
    <source>
        <strain evidence="3 4">DSM 43553</strain>
    </source>
</reference>
<evidence type="ECO:0000313" key="3">
    <source>
        <dbReference type="EMBL" id="MDA0644740.1"/>
    </source>
</evidence>
<keyword evidence="2" id="KW-1133">Transmembrane helix</keyword>
<dbReference type="InterPro" id="IPR021401">
    <property type="entry name" value="DUF3040"/>
</dbReference>
<gene>
    <name evidence="3" type="ORF">OUY24_29275</name>
</gene>
<dbReference type="EMBL" id="JAPNUD010000108">
    <property type="protein sequence ID" value="MDA0644740.1"/>
    <property type="molecule type" value="Genomic_DNA"/>
</dbReference>
<feature type="transmembrane region" description="Helical" evidence="2">
    <location>
        <begin position="43"/>
        <end position="66"/>
    </location>
</feature>
<evidence type="ECO:0000256" key="2">
    <source>
        <dbReference type="SAM" id="Phobius"/>
    </source>
</evidence>
<evidence type="ECO:0000256" key="1">
    <source>
        <dbReference type="SAM" id="MobiDB-lite"/>
    </source>
</evidence>
<name>A0ABT4T5N6_9ACTN</name>
<evidence type="ECO:0000313" key="4">
    <source>
        <dbReference type="Proteomes" id="UP001212498"/>
    </source>
</evidence>
<dbReference type="Pfam" id="PF11239">
    <property type="entry name" value="DUF3040"/>
    <property type="match status" value="1"/>
</dbReference>
<proteinExistence type="predicted"/>
<accession>A0ABT4T5N6</accession>
<protein>
    <submittedName>
        <fullName evidence="3">DUF3040 domain-containing protein</fullName>
    </submittedName>
</protein>
<keyword evidence="2" id="KW-0472">Membrane</keyword>
<sequence length="90" mass="9619">MGLSHEERQTLQEIEERLAFDDPDLDALLSGSQQGHAKEVPVAFWWVLAIVAYVVFLIGVVMTVAAPQNACQGGGSGCDHPAVRTSQTGP</sequence>
<comment type="caution">
    <text evidence="3">The sequence shown here is derived from an EMBL/GenBank/DDBJ whole genome shotgun (WGS) entry which is preliminary data.</text>
</comment>
<keyword evidence="4" id="KW-1185">Reference proteome</keyword>
<dbReference type="Proteomes" id="UP001212498">
    <property type="component" value="Unassembled WGS sequence"/>
</dbReference>
<feature type="region of interest" description="Disordered" evidence="1">
    <location>
        <begin position="71"/>
        <end position="90"/>
    </location>
</feature>